<sequence>MVSIVLRFGARSDRGAVRPANQDSAYVGPRLLVIADGMGGMAAGDLASRLTIVALAPLDRLAATRALEDPNDTLVDSLQAVAEDANRRIRDEVAANPALDGMGTTLTAVLLAGGKISMVHVGDSRAYRLRDGELQQVTKDDTYVQMLLDEGAIGPDEAAAHPHRSVVTRALQGRQVEARYSVRPAVIGDRYLLCSDGLSEAVSADAIAAALKGLPDPQACADQLVAMALHAGATDNVTVIVGDVVEAETGSEQQPGVLGAAAEREPAMDGPA</sequence>
<name>A0A8J3LQ99_9ACTN</name>
<dbReference type="Proteomes" id="UP000653674">
    <property type="component" value="Unassembled WGS sequence"/>
</dbReference>
<dbReference type="PROSITE" id="PS51746">
    <property type="entry name" value="PPM_2"/>
    <property type="match status" value="1"/>
</dbReference>
<dbReference type="SMART" id="SM00331">
    <property type="entry name" value="PP2C_SIG"/>
    <property type="match status" value="1"/>
</dbReference>
<dbReference type="Gene3D" id="3.60.40.10">
    <property type="entry name" value="PPM-type phosphatase domain"/>
    <property type="match status" value="1"/>
</dbReference>
<organism evidence="3 4">
    <name type="scientific">Planosporangium flavigriseum</name>
    <dbReference type="NCBI Taxonomy" id="373681"/>
    <lineage>
        <taxon>Bacteria</taxon>
        <taxon>Bacillati</taxon>
        <taxon>Actinomycetota</taxon>
        <taxon>Actinomycetes</taxon>
        <taxon>Micromonosporales</taxon>
        <taxon>Micromonosporaceae</taxon>
        <taxon>Planosporangium</taxon>
    </lineage>
</organism>
<evidence type="ECO:0000313" key="4">
    <source>
        <dbReference type="Proteomes" id="UP000653674"/>
    </source>
</evidence>
<dbReference type="SMART" id="SM00332">
    <property type="entry name" value="PP2Cc"/>
    <property type="match status" value="1"/>
</dbReference>
<dbReference type="Pfam" id="PF13672">
    <property type="entry name" value="PP2C_2"/>
    <property type="match status" value="1"/>
</dbReference>
<dbReference type="InterPro" id="IPR036457">
    <property type="entry name" value="PPM-type-like_dom_sf"/>
</dbReference>
<gene>
    <name evidence="3" type="ORF">Pfl04_39280</name>
</gene>
<dbReference type="SUPFAM" id="SSF81606">
    <property type="entry name" value="PP2C-like"/>
    <property type="match status" value="1"/>
</dbReference>
<feature type="domain" description="PPM-type phosphatase" evidence="2">
    <location>
        <begin position="7"/>
        <end position="244"/>
    </location>
</feature>
<evidence type="ECO:0000259" key="2">
    <source>
        <dbReference type="PROSITE" id="PS51746"/>
    </source>
</evidence>
<feature type="compositionally biased region" description="Basic and acidic residues" evidence="1">
    <location>
        <begin position="262"/>
        <end position="272"/>
    </location>
</feature>
<proteinExistence type="predicted"/>
<dbReference type="CDD" id="cd00143">
    <property type="entry name" value="PP2Cc"/>
    <property type="match status" value="1"/>
</dbReference>
<dbReference type="EMBL" id="BONU01000032">
    <property type="protein sequence ID" value="GIG75524.1"/>
    <property type="molecule type" value="Genomic_DNA"/>
</dbReference>
<feature type="region of interest" description="Disordered" evidence="1">
    <location>
        <begin position="250"/>
        <end position="272"/>
    </location>
</feature>
<protein>
    <recommendedName>
        <fullName evidence="2">PPM-type phosphatase domain-containing protein</fullName>
    </recommendedName>
</protein>
<comment type="caution">
    <text evidence="3">The sequence shown here is derived from an EMBL/GenBank/DDBJ whole genome shotgun (WGS) entry which is preliminary data.</text>
</comment>
<keyword evidence="4" id="KW-1185">Reference proteome</keyword>
<evidence type="ECO:0000313" key="3">
    <source>
        <dbReference type="EMBL" id="GIG75524.1"/>
    </source>
</evidence>
<accession>A0A8J3LQ99</accession>
<dbReference type="AlphaFoldDB" id="A0A8J3LQ99"/>
<reference evidence="3" key="1">
    <citation type="submission" date="2021-01" db="EMBL/GenBank/DDBJ databases">
        <title>Whole genome shotgun sequence of Planosporangium flavigriseum NBRC 105377.</title>
        <authorList>
            <person name="Komaki H."/>
            <person name="Tamura T."/>
        </authorList>
    </citation>
    <scope>NUCLEOTIDE SEQUENCE</scope>
    <source>
        <strain evidence="3">NBRC 105377</strain>
    </source>
</reference>
<evidence type="ECO:0000256" key="1">
    <source>
        <dbReference type="SAM" id="MobiDB-lite"/>
    </source>
</evidence>
<dbReference type="InterPro" id="IPR001932">
    <property type="entry name" value="PPM-type_phosphatase-like_dom"/>
</dbReference>